<dbReference type="Gene3D" id="3.10.450.50">
    <property type="match status" value="1"/>
</dbReference>
<dbReference type="EMBL" id="SHKX01000014">
    <property type="protein sequence ID" value="RZU38213.1"/>
    <property type="molecule type" value="Genomic_DNA"/>
</dbReference>
<accession>A0A4Q7YN00</accession>
<comment type="caution">
    <text evidence="3">The sequence shown here is derived from an EMBL/GenBank/DDBJ whole genome shotgun (WGS) entry which is preliminary data.</text>
</comment>
<dbReference type="OrthoDB" id="391735at2"/>
<dbReference type="Pfam" id="PF12680">
    <property type="entry name" value="SnoaL_2"/>
    <property type="match status" value="1"/>
</dbReference>
<gene>
    <name evidence="3" type="ORF">EV700_2791</name>
</gene>
<feature type="chain" id="PRO_5020452002" evidence="1">
    <location>
        <begin position="21"/>
        <end position="190"/>
    </location>
</feature>
<evidence type="ECO:0000313" key="3">
    <source>
        <dbReference type="EMBL" id="RZU38213.1"/>
    </source>
</evidence>
<evidence type="ECO:0000259" key="2">
    <source>
        <dbReference type="Pfam" id="PF12680"/>
    </source>
</evidence>
<dbReference type="AlphaFoldDB" id="A0A4Q7YN00"/>
<organism evidence="3 4">
    <name type="scientific">Fluviicoccus keumensis</name>
    <dbReference type="NCBI Taxonomy" id="1435465"/>
    <lineage>
        <taxon>Bacteria</taxon>
        <taxon>Pseudomonadati</taxon>
        <taxon>Pseudomonadota</taxon>
        <taxon>Gammaproteobacteria</taxon>
        <taxon>Moraxellales</taxon>
        <taxon>Moraxellaceae</taxon>
        <taxon>Fluviicoccus</taxon>
    </lineage>
</organism>
<feature type="domain" description="SnoaL-like" evidence="2">
    <location>
        <begin position="41"/>
        <end position="140"/>
    </location>
</feature>
<reference evidence="3 4" key="1">
    <citation type="submission" date="2019-02" db="EMBL/GenBank/DDBJ databases">
        <title>Genomic Encyclopedia of Type Strains, Phase IV (KMG-IV): sequencing the most valuable type-strain genomes for metagenomic binning, comparative biology and taxonomic classification.</title>
        <authorList>
            <person name="Goeker M."/>
        </authorList>
    </citation>
    <scope>NUCLEOTIDE SEQUENCE [LARGE SCALE GENOMIC DNA]</scope>
    <source>
        <strain evidence="3 4">DSM 105135</strain>
    </source>
</reference>
<evidence type="ECO:0000313" key="4">
    <source>
        <dbReference type="Proteomes" id="UP000292423"/>
    </source>
</evidence>
<name>A0A4Q7YN00_9GAMM</name>
<dbReference type="Proteomes" id="UP000292423">
    <property type="component" value="Unassembled WGS sequence"/>
</dbReference>
<dbReference type="InterPro" id="IPR032710">
    <property type="entry name" value="NTF2-like_dom_sf"/>
</dbReference>
<keyword evidence="3" id="KW-0378">Hydrolase</keyword>
<dbReference type="SUPFAM" id="SSF54427">
    <property type="entry name" value="NTF2-like"/>
    <property type="match status" value="1"/>
</dbReference>
<proteinExistence type="predicted"/>
<dbReference type="GO" id="GO:0016787">
    <property type="term" value="F:hydrolase activity"/>
    <property type="evidence" value="ECO:0007669"/>
    <property type="project" value="UniProtKB-KW"/>
</dbReference>
<protein>
    <submittedName>
        <fullName evidence="3">Limonene-1,2-epoxide hydrolase</fullName>
    </submittedName>
</protein>
<dbReference type="PROSITE" id="PS51257">
    <property type="entry name" value="PROKAR_LIPOPROTEIN"/>
    <property type="match status" value="1"/>
</dbReference>
<dbReference type="RefSeq" id="WP_130414855.1">
    <property type="nucleotide sequence ID" value="NZ_SHKX01000014.1"/>
</dbReference>
<feature type="signal peptide" evidence="1">
    <location>
        <begin position="1"/>
        <end position="20"/>
    </location>
</feature>
<evidence type="ECO:0000256" key="1">
    <source>
        <dbReference type="SAM" id="SignalP"/>
    </source>
</evidence>
<keyword evidence="4" id="KW-1185">Reference proteome</keyword>
<dbReference type="InterPro" id="IPR037401">
    <property type="entry name" value="SnoaL-like"/>
</dbReference>
<sequence>MRLIPAFAFAGLLTGCATHTAVIPAPQASASPAAQANARLIENFYRAFQRRDGEAMAAAYAADARFSDPVFTNLTGSEPGDMWRMLTGKAQDFSLKFDGIRADEHTGEAHWIATYTFSQTGRTVVNDIHSRFEFRDGKIAVQQDSFDLWKWSRQALGAPGYALGWSPLVQGKIRKLAAKGLADFRKEQGR</sequence>
<keyword evidence="1" id="KW-0732">Signal</keyword>